<protein>
    <submittedName>
        <fullName evidence="2">Uncharacterized protein</fullName>
    </submittedName>
</protein>
<proteinExistence type="predicted"/>
<evidence type="ECO:0000313" key="2">
    <source>
        <dbReference type="EMBL" id="KAF4618153.1"/>
    </source>
</evidence>
<keyword evidence="1" id="KW-1133">Transmembrane helix</keyword>
<organism evidence="2 3">
    <name type="scientific">Agrocybe pediades</name>
    <dbReference type="NCBI Taxonomy" id="84607"/>
    <lineage>
        <taxon>Eukaryota</taxon>
        <taxon>Fungi</taxon>
        <taxon>Dikarya</taxon>
        <taxon>Basidiomycota</taxon>
        <taxon>Agaricomycotina</taxon>
        <taxon>Agaricomycetes</taxon>
        <taxon>Agaricomycetidae</taxon>
        <taxon>Agaricales</taxon>
        <taxon>Agaricineae</taxon>
        <taxon>Strophariaceae</taxon>
        <taxon>Agrocybe</taxon>
    </lineage>
</organism>
<name>A0A8H4QWK0_9AGAR</name>
<reference evidence="2 3" key="1">
    <citation type="submission" date="2019-12" db="EMBL/GenBank/DDBJ databases">
        <authorList>
            <person name="Floudas D."/>
            <person name="Bentzer J."/>
            <person name="Ahren D."/>
            <person name="Johansson T."/>
            <person name="Persson P."/>
            <person name="Tunlid A."/>
        </authorList>
    </citation>
    <scope>NUCLEOTIDE SEQUENCE [LARGE SCALE GENOMIC DNA]</scope>
    <source>
        <strain evidence="2 3">CBS 102.39</strain>
    </source>
</reference>
<accession>A0A8H4QWK0</accession>
<keyword evidence="1" id="KW-0472">Membrane</keyword>
<feature type="transmembrane region" description="Helical" evidence="1">
    <location>
        <begin position="14"/>
        <end position="39"/>
    </location>
</feature>
<comment type="caution">
    <text evidence="2">The sequence shown here is derived from an EMBL/GenBank/DDBJ whole genome shotgun (WGS) entry which is preliminary data.</text>
</comment>
<sequence length="79" mass="8869">MTRHWQLQCPPPSLAITALVSPAAQYLVMLLATLAIPTVPPLHLSIPRRTHIVLTEWRMSLPVAAKWCRNIRLASFSNT</sequence>
<dbReference type="EMBL" id="JAACJL010000018">
    <property type="protein sequence ID" value="KAF4618153.1"/>
    <property type="molecule type" value="Genomic_DNA"/>
</dbReference>
<gene>
    <name evidence="2" type="ORF">D9613_011617</name>
</gene>
<dbReference type="Proteomes" id="UP000521872">
    <property type="component" value="Unassembled WGS sequence"/>
</dbReference>
<evidence type="ECO:0000313" key="3">
    <source>
        <dbReference type="Proteomes" id="UP000521872"/>
    </source>
</evidence>
<keyword evidence="3" id="KW-1185">Reference proteome</keyword>
<keyword evidence="1" id="KW-0812">Transmembrane</keyword>
<dbReference type="AlphaFoldDB" id="A0A8H4QWK0"/>
<evidence type="ECO:0000256" key="1">
    <source>
        <dbReference type="SAM" id="Phobius"/>
    </source>
</evidence>